<keyword evidence="3" id="KW-1185">Reference proteome</keyword>
<feature type="region of interest" description="Disordered" evidence="1">
    <location>
        <begin position="151"/>
        <end position="178"/>
    </location>
</feature>
<comment type="caution">
    <text evidence="2">The sequence shown here is derived from an EMBL/GenBank/DDBJ whole genome shotgun (WGS) entry which is preliminary data.</text>
</comment>
<dbReference type="OMA" id="KEMAPKY"/>
<sequence length="844" mass="92658">MRRCQSLRTGGLAKTLRCGVKAFTRSTGGERPPAAGALTTSSANAVIRSRQTGIITGWDPFERHGVIKDAAGRLYRIANTRAFETVLPTMLRTLEGAVVEFDVDRQATADRVIIRNRLTPITAESYRQQPPVNFLSAEMLGYLKPASQSKKEAAAAKKQESERDSLGSGSTSTGEAAAGGHTDLYAKNITVDISSIPAKQIARWSGPLSEEDVIKPTKNLKDMRSNRLFDRETIAYLKLKQHLGSEEEAKRVLEAQRERSEASAVRRTVVAERVTGVVLAWSGIHRSGLICEGSETAAEGSAAARTAAATAVTSGDGGGSGATEPLCIIRNVYAFQSALPTSQSLLQRRVTFTKVTYSTQPSRFFAENIEVEGDLAYDNTVLSLEEAHAAKQKERAASLRSSRPGALILEDEEGRGGSSTGMARDQRSGFSSDPRNTVDAENGSVTVGKGAASASPIDDPKKNVAESADPNRAYYGVIVRWSGGQGVVEGGDGHHYFLRSAADFVQLVDQDSHQLRGAVVQFKRDVENPRYAREVEILSTAATTLSEVKPMLERTQFAVRGASIPRKMVHNAATTSSLSTDSNASDVEPVGVEWVYGTLLSWSSVEGQGIVLSDADQGARYVLRDPEDNVIAYKAKKELLKKGRRVKFTTFGSTGRLVCNLVLLDTEVEEEALREEELRLKEPELTLDGNMNEAIPSPMSTSYWLNRMDKAGYDTREVKNLQNRALTLDEDDDVDGTEGGKCLDSEDLLKKDHWWSDPRKNVRFPGSDMTAGHLALIGPASMMNMAMKAKDPNKLDKMLKRYQSRLTEDQKEYAWKQAKEMAPKYEECIRKGRERNEEPKFYFF</sequence>
<evidence type="ECO:0000256" key="1">
    <source>
        <dbReference type="SAM" id="MobiDB-lite"/>
    </source>
</evidence>
<organism evidence="2 3">
    <name type="scientific">Leptomonas seymouri</name>
    <dbReference type="NCBI Taxonomy" id="5684"/>
    <lineage>
        <taxon>Eukaryota</taxon>
        <taxon>Discoba</taxon>
        <taxon>Euglenozoa</taxon>
        <taxon>Kinetoplastea</taxon>
        <taxon>Metakinetoplastina</taxon>
        <taxon>Trypanosomatida</taxon>
        <taxon>Trypanosomatidae</taxon>
        <taxon>Leishmaniinae</taxon>
        <taxon>Leptomonas</taxon>
    </lineage>
</organism>
<gene>
    <name evidence="2" type="ORF">ABL78_5070</name>
</gene>
<proteinExistence type="predicted"/>
<feature type="region of interest" description="Disordered" evidence="1">
    <location>
        <begin position="393"/>
        <end position="466"/>
    </location>
</feature>
<dbReference type="Proteomes" id="UP000038009">
    <property type="component" value="Unassembled WGS sequence"/>
</dbReference>
<dbReference type="OrthoDB" id="272445at2759"/>
<dbReference type="AlphaFoldDB" id="A0A0N0P501"/>
<evidence type="ECO:0000313" key="3">
    <source>
        <dbReference type="Proteomes" id="UP000038009"/>
    </source>
</evidence>
<evidence type="ECO:0000313" key="2">
    <source>
        <dbReference type="EMBL" id="KPI85889.1"/>
    </source>
</evidence>
<reference evidence="2 3" key="1">
    <citation type="journal article" date="2015" name="PLoS Pathog.">
        <title>Leptomonas seymouri: Adaptations to the Dixenous Life Cycle Analyzed by Genome Sequencing, Transcriptome Profiling and Co-infection with Leishmania donovani.</title>
        <authorList>
            <person name="Kraeva N."/>
            <person name="Butenko A."/>
            <person name="Hlavacova J."/>
            <person name="Kostygov A."/>
            <person name="Myskova J."/>
            <person name="Grybchuk D."/>
            <person name="Lestinova T."/>
            <person name="Votypka J."/>
            <person name="Volf P."/>
            <person name="Opperdoes F."/>
            <person name="Flegontov P."/>
            <person name="Lukes J."/>
            <person name="Yurchenko V."/>
        </authorList>
    </citation>
    <scope>NUCLEOTIDE SEQUENCE [LARGE SCALE GENOMIC DNA]</scope>
    <source>
        <strain evidence="2 3">ATCC 30220</strain>
    </source>
</reference>
<dbReference type="VEuPathDB" id="TriTrypDB:Lsey_0160_0230"/>
<accession>A0A0N0P501</accession>
<dbReference type="EMBL" id="LJSK01000160">
    <property type="protein sequence ID" value="KPI85889.1"/>
    <property type="molecule type" value="Genomic_DNA"/>
</dbReference>
<name>A0A0N0P501_LEPSE</name>
<feature type="compositionally biased region" description="Basic and acidic residues" evidence="1">
    <location>
        <begin position="151"/>
        <end position="165"/>
    </location>
</feature>
<protein>
    <submittedName>
        <fullName evidence="2">Uncharacterized protein</fullName>
    </submittedName>
</protein>
<feature type="compositionally biased region" description="Low complexity" evidence="1">
    <location>
        <begin position="167"/>
        <end position="178"/>
    </location>
</feature>